<feature type="transmembrane region" description="Helical" evidence="3">
    <location>
        <begin position="1067"/>
        <end position="1086"/>
    </location>
</feature>
<dbReference type="SUPFAM" id="SSF56801">
    <property type="entry name" value="Acetyl-CoA synthetase-like"/>
    <property type="match status" value="3"/>
</dbReference>
<proteinExistence type="inferred from homology"/>
<evidence type="ECO:0000256" key="2">
    <source>
        <dbReference type="ARBA" id="ARBA00022598"/>
    </source>
</evidence>
<dbReference type="CDD" id="cd05904">
    <property type="entry name" value="4CL"/>
    <property type="match status" value="1"/>
</dbReference>
<keyword evidence="3" id="KW-0472">Membrane</keyword>
<organism evidence="6 7">
    <name type="scientific">Gossypium arboreum</name>
    <name type="common">Tree cotton</name>
    <name type="synonym">Gossypium nanking</name>
    <dbReference type="NCBI Taxonomy" id="29729"/>
    <lineage>
        <taxon>Eukaryota</taxon>
        <taxon>Viridiplantae</taxon>
        <taxon>Streptophyta</taxon>
        <taxon>Embryophyta</taxon>
        <taxon>Tracheophyta</taxon>
        <taxon>Spermatophyta</taxon>
        <taxon>Magnoliopsida</taxon>
        <taxon>eudicotyledons</taxon>
        <taxon>Gunneridae</taxon>
        <taxon>Pentapetalae</taxon>
        <taxon>rosids</taxon>
        <taxon>malvids</taxon>
        <taxon>Malvales</taxon>
        <taxon>Malvaceae</taxon>
        <taxon>Malvoideae</taxon>
        <taxon>Gossypium</taxon>
    </lineage>
</organism>
<keyword evidence="3" id="KW-0812">Transmembrane</keyword>
<dbReference type="Gene3D" id="2.30.38.10">
    <property type="entry name" value="Luciferase, Domain 3"/>
    <property type="match status" value="1"/>
</dbReference>
<evidence type="ECO:0000256" key="1">
    <source>
        <dbReference type="ARBA" id="ARBA00006432"/>
    </source>
</evidence>
<keyword evidence="3" id="KW-1133">Transmembrane helix</keyword>
<protein>
    <recommendedName>
        <fullName evidence="8">4-coumarate--CoA ligase-like 9</fullName>
    </recommendedName>
</protein>
<evidence type="ECO:0000259" key="5">
    <source>
        <dbReference type="Pfam" id="PF13193"/>
    </source>
</evidence>
<gene>
    <name evidence="6" type="ORF">PVK06_022662</name>
</gene>
<feature type="transmembrane region" description="Helical" evidence="3">
    <location>
        <begin position="250"/>
        <end position="272"/>
    </location>
</feature>
<feature type="domain" description="AMP-dependent synthetase/ligase" evidence="4">
    <location>
        <begin position="915"/>
        <end position="1262"/>
    </location>
</feature>
<dbReference type="InterPro" id="IPR020845">
    <property type="entry name" value="AMP-binding_CS"/>
</dbReference>
<dbReference type="Gene3D" id="3.30.300.30">
    <property type="match status" value="1"/>
</dbReference>
<dbReference type="EMBL" id="JARKNE010000007">
    <property type="protein sequence ID" value="KAK5817734.1"/>
    <property type="molecule type" value="Genomic_DNA"/>
</dbReference>
<evidence type="ECO:0008006" key="8">
    <source>
        <dbReference type="Google" id="ProtNLM"/>
    </source>
</evidence>
<dbReference type="InterPro" id="IPR042099">
    <property type="entry name" value="ANL_N_sf"/>
</dbReference>
<dbReference type="Gene3D" id="3.40.50.12780">
    <property type="entry name" value="N-terminal domain of ligase-like"/>
    <property type="match status" value="1"/>
</dbReference>
<feature type="domain" description="AMP-binding enzyme C-terminal" evidence="5">
    <location>
        <begin position="788"/>
        <end position="863"/>
    </location>
</feature>
<comment type="similarity">
    <text evidence="1">Belongs to the ATP-dependent AMP-binding enzyme family.</text>
</comment>
<dbReference type="InterPro" id="IPR025110">
    <property type="entry name" value="AMP-bd_C"/>
</dbReference>
<dbReference type="PROSITE" id="PS00455">
    <property type="entry name" value="AMP_BINDING"/>
    <property type="match status" value="3"/>
</dbReference>
<evidence type="ECO:0000313" key="7">
    <source>
        <dbReference type="Proteomes" id="UP001358586"/>
    </source>
</evidence>
<dbReference type="PANTHER" id="PTHR24096:SF251">
    <property type="entry name" value="4-COUMARATE--COA LIGASE-LIKE 9"/>
    <property type="match status" value="1"/>
</dbReference>
<evidence type="ECO:0000256" key="3">
    <source>
        <dbReference type="SAM" id="Phobius"/>
    </source>
</evidence>
<comment type="caution">
    <text evidence="6">The sequence shown here is derived from an EMBL/GenBank/DDBJ whole genome shotgun (WGS) entry which is preliminary data.</text>
</comment>
<dbReference type="Pfam" id="PF00501">
    <property type="entry name" value="AMP-binding"/>
    <property type="match status" value="3"/>
</dbReference>
<name>A0ABR0P958_GOSAR</name>
<dbReference type="PANTHER" id="PTHR24096">
    <property type="entry name" value="LONG-CHAIN-FATTY-ACID--COA LIGASE"/>
    <property type="match status" value="1"/>
</dbReference>
<dbReference type="Gene3D" id="3.40.50.980">
    <property type="match status" value="4"/>
</dbReference>
<evidence type="ECO:0000259" key="4">
    <source>
        <dbReference type="Pfam" id="PF00501"/>
    </source>
</evidence>
<feature type="transmembrane region" description="Helical" evidence="3">
    <location>
        <begin position="576"/>
        <end position="598"/>
    </location>
</feature>
<reference evidence="6 7" key="1">
    <citation type="submission" date="2023-03" db="EMBL/GenBank/DDBJ databases">
        <title>WGS of Gossypium arboreum.</title>
        <authorList>
            <person name="Yu D."/>
        </authorList>
    </citation>
    <scope>NUCLEOTIDE SEQUENCE [LARGE SCALE GENOMIC DNA]</scope>
    <source>
        <tissue evidence="6">Leaf</tissue>
    </source>
</reference>
<sequence>MAETDPKRLMDPKTGFCHQTGTYSSLRPPLPLPPINQPLSVAEFCLSLFQRTSTDGSTTFVVNETAGESLSYSQFVSQVRSLAYSLQQRYSLSQNDVAFVVSPPSIHIPVVYFALLSLGIIVSPSNPLSSNSEIAYQIQLSKSVIAFATSKTFHKIPFLKHGTILLDSPEFLSMLTESNIDNIIKSVKVNQSDTAAILYSSGTTGRVKGVMVTHRNLIGILAIIHRYNMDQGKDNGMPPRRPVTFFTVPLFHAFGFFMLLGMVLSASTVVLVERFDFEEMLRAVEKYKVTAMPVSPPVVVAFVKSGLTKKYNLSSLQRLGCGGASLGEEMAQRFKKKFPNVLLAQTGIYNCLTPTIPLPPISQPLSAAEFCFSIFNSTFTDGATTFSVNTTTGEALSYSQFVSQVRSLAYSLQQRYSLSQHDVAFILSPPSIHVPVVYFALLSLGIVVSPANPLSSKSEIAHQIQLSKPVVAFVTSETSHKIPSLTHGTILLDSPEFLSLLTQSNIVNGLTKSVKVNQSDTAAILYSSGTTGRVKGVMITHRNLIAMMTVIHHQNTNQGQGNEKRPRSVTFFTVPLFHVFGFFMLLAVVLLGNTVVLVERFDFEEMLRAVEKYKVTGMPVSPPLAVAFVKSDLTKKYDLSSLQGLGCGGAPLGKDIAMRFNEKFPGVLLVQGYGLTETSGGATRAIGPEEAGRYGSVGRLAENMEGKIVDPETGEALPPGQRGELWLRGPTVMKGYVGDEKATAETLDSEGWLKTGDICYFDSEGFLYVVDRLKELIKYKAYQVPPAELEHLLHSHPEIVDAAVIPYPDEEAGQIPMAYVVRNPGSNITQAQVMDFIAKQVAPYKKIRRVAFINSIPKTPAGKILRRELINHSLSNAASDSSNWNFLSLGITILPIFDLVNTFTDGATTFSVNTTTGETLSYSQFVSQVRSLAYSLQQRYSLCQNDVAFILSPPSIHIPVVYFALLSLGIVVSPANPLSSNTEIAHQIQLSKPVVAFVTSETSHKIPSLTHGTILLDSPEFLSLLTQSNIVNGLTKSVKVNQSDTAAILYSSGTTGRVKGVMITHPNLIAMITHPNLIAMMTVIYHQNTNQGQEQEELHPLSLFTVPLFHVFGFFMLLRAFLMDETVVFRDRFEFEGILRAIKKYKITYMPVSPPLVVAFTKSKLTKKYDLNLIMFLRSGGAPLGKEVTERFKEKFSTVELIQTGGGATKVIGPEEAGRYGSVGRIAENMEGKIVDPETGEKLPPRWRGELWLRGPTVMKGIVLFYLFLFDI</sequence>
<feature type="transmembrane region" description="Helical" evidence="3">
    <location>
        <begin position="1098"/>
        <end position="1122"/>
    </location>
</feature>
<dbReference type="Pfam" id="PF13193">
    <property type="entry name" value="AMP-binding_C"/>
    <property type="match status" value="1"/>
</dbReference>
<feature type="domain" description="AMP-dependent synthetase/ligase" evidence="4">
    <location>
        <begin position="56"/>
        <end position="342"/>
    </location>
</feature>
<feature type="domain" description="AMP-dependent synthetase/ligase" evidence="4">
    <location>
        <begin position="391"/>
        <end position="736"/>
    </location>
</feature>
<dbReference type="InterPro" id="IPR045851">
    <property type="entry name" value="AMP-bd_C_sf"/>
</dbReference>
<dbReference type="Proteomes" id="UP001358586">
    <property type="component" value="Chromosome 7"/>
</dbReference>
<feature type="transmembrane region" description="Helical" evidence="3">
    <location>
        <begin position="1251"/>
        <end position="1269"/>
    </location>
</feature>
<keyword evidence="2" id="KW-0436">Ligase</keyword>
<dbReference type="InterPro" id="IPR000873">
    <property type="entry name" value="AMP-dep_synth/lig_dom"/>
</dbReference>
<evidence type="ECO:0000313" key="6">
    <source>
        <dbReference type="EMBL" id="KAK5817734.1"/>
    </source>
</evidence>
<accession>A0ABR0P958</accession>
<keyword evidence="7" id="KW-1185">Reference proteome</keyword>